<dbReference type="PROSITE" id="PS50088">
    <property type="entry name" value="ANK_REPEAT"/>
    <property type="match status" value="5"/>
</dbReference>
<dbReference type="SMART" id="SM00248">
    <property type="entry name" value="ANK"/>
    <property type="match status" value="6"/>
</dbReference>
<feature type="compositionally biased region" description="Low complexity" evidence="4">
    <location>
        <begin position="65"/>
        <end position="75"/>
    </location>
</feature>
<feature type="compositionally biased region" description="Basic and acidic residues" evidence="4">
    <location>
        <begin position="1"/>
        <end position="24"/>
    </location>
</feature>
<evidence type="ECO:0000256" key="2">
    <source>
        <dbReference type="ARBA" id="ARBA00023043"/>
    </source>
</evidence>
<dbReference type="GO" id="GO:0005829">
    <property type="term" value="C:cytosol"/>
    <property type="evidence" value="ECO:0007669"/>
    <property type="project" value="TreeGrafter"/>
</dbReference>
<sequence>MERIGGDGEEKGKFDLLEDNRTDSGIESFRSLTRDDRCSTTSSVPDHHSGREEQDKLITDERLDSSYGSSSLTSESLSDLMGKCSVSGTRPEQGQHTVDYTEEEGNLLATVTEDGDTYLHLAIIHELEPFTYQLINLFPKDILDIQNNLYQTPLHLAVYLNQVPVVKALVVNGACLELQDQDGNTPLHVACEHGRFECANEMIGQASSSMLAPVFEIQNWRGLTCLHVATLHKHHRIMKLLMRRGVDLNLQEGTSGKTALHMAVELHDVDAVTLLITKGANVDAAMLNGCTALHLAVGRQDAAITSHLCQAGADKMIRNIEDETALDLADGNDDILALLPFDDIQIMGRTVGLNF</sequence>
<proteinExistence type="predicted"/>
<keyword evidence="1" id="KW-0677">Repeat</keyword>
<feature type="repeat" description="ANK" evidence="3">
    <location>
        <begin position="221"/>
        <end position="253"/>
    </location>
</feature>
<dbReference type="PRINTS" id="PR01415">
    <property type="entry name" value="ANKYRIN"/>
</dbReference>
<dbReference type="GO" id="GO:0051059">
    <property type="term" value="F:NF-kappaB binding"/>
    <property type="evidence" value="ECO:0007669"/>
    <property type="project" value="TreeGrafter"/>
</dbReference>
<dbReference type="Pfam" id="PF12796">
    <property type="entry name" value="Ank_2"/>
    <property type="match status" value="2"/>
</dbReference>
<evidence type="ECO:0000313" key="5">
    <source>
        <dbReference type="EMBL" id="KAK3516875.1"/>
    </source>
</evidence>
<feature type="repeat" description="ANK" evidence="3">
    <location>
        <begin position="149"/>
        <end position="181"/>
    </location>
</feature>
<comment type="caution">
    <text evidence="5">The sequence shown here is derived from an EMBL/GenBank/DDBJ whole genome shotgun (WGS) entry which is preliminary data.</text>
</comment>
<feature type="region of interest" description="Disordered" evidence="4">
    <location>
        <begin position="1"/>
        <end position="75"/>
    </location>
</feature>
<dbReference type="InterPro" id="IPR002110">
    <property type="entry name" value="Ankyrin_rpt"/>
</dbReference>
<feature type="compositionally biased region" description="Basic and acidic residues" evidence="4">
    <location>
        <begin position="45"/>
        <end position="64"/>
    </location>
</feature>
<evidence type="ECO:0000313" key="6">
    <source>
        <dbReference type="Proteomes" id="UP001274896"/>
    </source>
</evidence>
<dbReference type="Pfam" id="PF00023">
    <property type="entry name" value="Ank"/>
    <property type="match status" value="1"/>
</dbReference>
<gene>
    <name evidence="5" type="ORF">QTP70_028191</name>
</gene>
<feature type="repeat" description="ANK" evidence="3">
    <location>
        <begin position="182"/>
        <end position="203"/>
    </location>
</feature>
<evidence type="ECO:0000256" key="1">
    <source>
        <dbReference type="ARBA" id="ARBA00022737"/>
    </source>
</evidence>
<dbReference type="PANTHER" id="PTHR46680">
    <property type="entry name" value="NF-KAPPA-B INHIBITOR ALPHA"/>
    <property type="match status" value="1"/>
</dbReference>
<organism evidence="5 6">
    <name type="scientific">Hemibagrus guttatus</name>
    <dbReference type="NCBI Taxonomy" id="175788"/>
    <lineage>
        <taxon>Eukaryota</taxon>
        <taxon>Metazoa</taxon>
        <taxon>Chordata</taxon>
        <taxon>Craniata</taxon>
        <taxon>Vertebrata</taxon>
        <taxon>Euteleostomi</taxon>
        <taxon>Actinopterygii</taxon>
        <taxon>Neopterygii</taxon>
        <taxon>Teleostei</taxon>
        <taxon>Ostariophysi</taxon>
        <taxon>Siluriformes</taxon>
        <taxon>Bagridae</taxon>
        <taxon>Hemibagrus</taxon>
    </lineage>
</organism>
<reference evidence="5" key="1">
    <citation type="submission" date="2023-06" db="EMBL/GenBank/DDBJ databases">
        <title>Male Hemibagrus guttatus genome.</title>
        <authorList>
            <person name="Bian C."/>
        </authorList>
    </citation>
    <scope>NUCLEOTIDE SEQUENCE</scope>
    <source>
        <strain evidence="5">Male_cb2023</strain>
        <tissue evidence="5">Muscle</tissue>
    </source>
</reference>
<evidence type="ECO:0000256" key="3">
    <source>
        <dbReference type="PROSITE-ProRule" id="PRU00023"/>
    </source>
</evidence>
<dbReference type="EMBL" id="JAUCMX010000019">
    <property type="protein sequence ID" value="KAK3516875.1"/>
    <property type="molecule type" value="Genomic_DNA"/>
</dbReference>
<feature type="repeat" description="ANK" evidence="3">
    <location>
        <begin position="288"/>
        <end position="320"/>
    </location>
</feature>
<dbReference type="Gene3D" id="1.25.40.20">
    <property type="entry name" value="Ankyrin repeat-containing domain"/>
    <property type="match status" value="2"/>
</dbReference>
<name>A0AAE0QAM4_9TELE</name>
<dbReference type="Proteomes" id="UP001274896">
    <property type="component" value="Unassembled WGS sequence"/>
</dbReference>
<dbReference type="SUPFAM" id="SSF48403">
    <property type="entry name" value="Ankyrin repeat"/>
    <property type="match status" value="1"/>
</dbReference>
<protein>
    <recommendedName>
        <fullName evidence="7">NF-kappa-B inhibitor epsilon</fullName>
    </recommendedName>
</protein>
<keyword evidence="2 3" id="KW-0040">ANK repeat</keyword>
<accession>A0AAE0QAM4</accession>
<dbReference type="PANTHER" id="PTHR46680:SF5">
    <property type="entry name" value="NFKB INHIBITOR EPSILON"/>
    <property type="match status" value="1"/>
</dbReference>
<dbReference type="PROSITE" id="PS50297">
    <property type="entry name" value="ANK_REP_REGION"/>
    <property type="match status" value="5"/>
</dbReference>
<evidence type="ECO:0008006" key="7">
    <source>
        <dbReference type="Google" id="ProtNLM"/>
    </source>
</evidence>
<dbReference type="InterPro" id="IPR036770">
    <property type="entry name" value="Ankyrin_rpt-contain_sf"/>
</dbReference>
<keyword evidence="6" id="KW-1185">Reference proteome</keyword>
<dbReference type="InterPro" id="IPR051070">
    <property type="entry name" value="NF-kappa-B_inhibitor"/>
</dbReference>
<feature type="repeat" description="ANK" evidence="3">
    <location>
        <begin position="255"/>
        <end position="287"/>
    </location>
</feature>
<dbReference type="GO" id="GO:0071356">
    <property type="term" value="P:cellular response to tumor necrosis factor"/>
    <property type="evidence" value="ECO:0007669"/>
    <property type="project" value="TreeGrafter"/>
</dbReference>
<evidence type="ECO:0000256" key="4">
    <source>
        <dbReference type="SAM" id="MobiDB-lite"/>
    </source>
</evidence>
<dbReference type="AlphaFoldDB" id="A0AAE0QAM4"/>